<dbReference type="Proteomes" id="UP000503447">
    <property type="component" value="Chromosome"/>
</dbReference>
<feature type="region of interest" description="Disordered" evidence="1">
    <location>
        <begin position="99"/>
        <end position="129"/>
    </location>
</feature>
<evidence type="ECO:0000256" key="1">
    <source>
        <dbReference type="SAM" id="MobiDB-lite"/>
    </source>
</evidence>
<protein>
    <submittedName>
        <fullName evidence="2">Uncharacterized protein</fullName>
    </submittedName>
</protein>
<gene>
    <name evidence="2" type="ORF">FTUN_2942</name>
</gene>
<evidence type="ECO:0000313" key="3">
    <source>
        <dbReference type="Proteomes" id="UP000503447"/>
    </source>
</evidence>
<organism evidence="2 3">
    <name type="scientific">Frigoriglobus tundricola</name>
    <dbReference type="NCBI Taxonomy" id="2774151"/>
    <lineage>
        <taxon>Bacteria</taxon>
        <taxon>Pseudomonadati</taxon>
        <taxon>Planctomycetota</taxon>
        <taxon>Planctomycetia</taxon>
        <taxon>Gemmatales</taxon>
        <taxon>Gemmataceae</taxon>
        <taxon>Frigoriglobus</taxon>
    </lineage>
</organism>
<reference evidence="3" key="1">
    <citation type="submission" date="2020-05" db="EMBL/GenBank/DDBJ databases">
        <title>Frigoriglobus tundricola gen. nov., sp. nov., a psychrotolerant cellulolytic planctomycete of the family Gemmataceae with two divergent copies of 16S rRNA gene.</title>
        <authorList>
            <person name="Kulichevskaya I.S."/>
            <person name="Ivanova A.A."/>
            <person name="Naumoff D.G."/>
            <person name="Beletsky A.V."/>
            <person name="Rijpstra W.I.C."/>
            <person name="Sinninghe Damste J.S."/>
            <person name="Mardanov A.V."/>
            <person name="Ravin N.V."/>
            <person name="Dedysh S.N."/>
        </authorList>
    </citation>
    <scope>NUCLEOTIDE SEQUENCE [LARGE SCALE GENOMIC DNA]</scope>
    <source>
        <strain evidence="3">PL17</strain>
    </source>
</reference>
<evidence type="ECO:0000313" key="2">
    <source>
        <dbReference type="EMBL" id="QJW95393.1"/>
    </source>
</evidence>
<sequence length="129" mass="14232">MFDFSVRLREDAHLLSLLSHYARLGSEDRTVWQDRLMQMDGAAPERLTVLHGELIAFDAIEQNTGGARLLPDGTLSMCYRITRHGLGAFRCLHGIEAVEESSEPKEPAPSRLGRKKLGRIEASGAAASE</sequence>
<dbReference type="AlphaFoldDB" id="A0A6M5YQ15"/>
<keyword evidence="3" id="KW-1185">Reference proteome</keyword>
<name>A0A6M5YQ15_9BACT</name>
<dbReference type="EMBL" id="CP053452">
    <property type="protein sequence ID" value="QJW95393.1"/>
    <property type="molecule type" value="Genomic_DNA"/>
</dbReference>
<proteinExistence type="predicted"/>
<accession>A0A6M5YQ15</accession>
<dbReference type="KEGG" id="ftj:FTUN_2942"/>